<name>A0A218MLY8_9VIRU</name>
<feature type="region of interest" description="Disordered" evidence="1">
    <location>
        <begin position="1"/>
        <end position="35"/>
    </location>
</feature>
<accession>A0A218MLY8</accession>
<evidence type="ECO:0000256" key="1">
    <source>
        <dbReference type="SAM" id="MobiDB-lite"/>
    </source>
</evidence>
<proteinExistence type="predicted"/>
<reference evidence="2" key="2">
    <citation type="journal article" date="2017" name="Nat. Commun.">
        <title>Single-virus genomics reveals hidden cosmopolitan and abundant viruses.</title>
        <authorList>
            <person name="Martinez-Hernandez F."/>
            <person name="Fornas O."/>
            <person name="Lluesma Gomez M."/>
            <person name="Bolduc B."/>
            <person name="de la Cruz Pena M.J."/>
            <person name="Martinez J.M."/>
            <person name="Anton J."/>
            <person name="Gasol J.M."/>
            <person name="Rosselli R."/>
            <person name="Rodriguez-Valera F."/>
            <person name="Sullivan M.B."/>
            <person name="Acinas S.G."/>
            <person name="Martinez-Garcia M."/>
        </authorList>
    </citation>
    <scope>NUCLEOTIDE SEQUENCE</scope>
</reference>
<dbReference type="EMBL" id="KY052826">
    <property type="protein sequence ID" value="ASF00289.1"/>
    <property type="molecule type" value="Genomic_DNA"/>
</dbReference>
<reference evidence="2" key="1">
    <citation type="submission" date="2016-10" db="EMBL/GenBank/DDBJ databases">
        <authorList>
            <person name="Varghese N."/>
        </authorList>
    </citation>
    <scope>NUCLEOTIDE SEQUENCE</scope>
</reference>
<protein>
    <submittedName>
        <fullName evidence="2">Uncharacterized protein</fullName>
    </submittedName>
</protein>
<organism evidence="2">
    <name type="scientific">uncultured virus</name>
    <dbReference type="NCBI Taxonomy" id="340016"/>
    <lineage>
        <taxon>Viruses</taxon>
        <taxon>environmental samples</taxon>
    </lineage>
</organism>
<feature type="compositionally biased region" description="Basic residues" evidence="1">
    <location>
        <begin position="1"/>
        <end position="21"/>
    </location>
</feature>
<sequence length="49" mass="5800">MTLTIRQRKALTKHKKNHTVKHMSEMKKHMNKGKTFTEAHKLAMRKVGK</sequence>
<evidence type="ECO:0000313" key="2">
    <source>
        <dbReference type="EMBL" id="ASF00289.1"/>
    </source>
</evidence>